<comment type="caution">
    <text evidence="2">The sequence shown here is derived from an EMBL/GenBank/DDBJ whole genome shotgun (WGS) entry which is preliminary data.</text>
</comment>
<dbReference type="PANTHER" id="PTHR23355:SF9">
    <property type="entry name" value="DIS3-LIKE EXONUCLEASE 2"/>
    <property type="match status" value="1"/>
</dbReference>
<dbReference type="AlphaFoldDB" id="A0A645GUC7"/>
<protein>
    <submittedName>
        <fullName evidence="2">Ribonuclease R</fullName>
        <ecNumber evidence="2">3.1.13.1</ecNumber>
    </submittedName>
</protein>
<dbReference type="InterPro" id="IPR001900">
    <property type="entry name" value="RNase_II/R"/>
</dbReference>
<sequence>MAAMYALRRSCPPSVVTTIAARHSGLGLACYTRVTSPLRRYGDLLAHQQLRRIIKGEEPLTMEYLDGRLAVSERESLARRRLERQSNEFWTQVFLAQHPDYRTEAIPVFRQDDRLTYLIPELACEFKNRFGGKVVLGEAVPVQLTRSDPAEGVTNFRIG</sequence>
<dbReference type="InterPro" id="IPR050180">
    <property type="entry name" value="RNR_Ribonuclease"/>
</dbReference>
<dbReference type="PANTHER" id="PTHR23355">
    <property type="entry name" value="RIBONUCLEASE"/>
    <property type="match status" value="1"/>
</dbReference>
<dbReference type="EMBL" id="VSSQ01077629">
    <property type="protein sequence ID" value="MPN27644.1"/>
    <property type="molecule type" value="Genomic_DNA"/>
</dbReference>
<dbReference type="SUPFAM" id="SSF50249">
    <property type="entry name" value="Nucleic acid-binding proteins"/>
    <property type="match status" value="1"/>
</dbReference>
<name>A0A645GUC7_9ZZZZ</name>
<dbReference type="GO" id="GO:0006402">
    <property type="term" value="P:mRNA catabolic process"/>
    <property type="evidence" value="ECO:0007669"/>
    <property type="project" value="TreeGrafter"/>
</dbReference>
<feature type="domain" description="RNB" evidence="1">
    <location>
        <begin position="5"/>
        <end position="55"/>
    </location>
</feature>
<gene>
    <name evidence="2" type="primary">rnr_53</name>
    <name evidence="2" type="ORF">SDC9_175078</name>
</gene>
<proteinExistence type="predicted"/>
<keyword evidence="2" id="KW-0378">Hydrolase</keyword>
<evidence type="ECO:0000313" key="2">
    <source>
        <dbReference type="EMBL" id="MPN27644.1"/>
    </source>
</evidence>
<reference evidence="2" key="1">
    <citation type="submission" date="2019-08" db="EMBL/GenBank/DDBJ databases">
        <authorList>
            <person name="Kucharzyk K."/>
            <person name="Murdoch R.W."/>
            <person name="Higgins S."/>
            <person name="Loffler F."/>
        </authorList>
    </citation>
    <scope>NUCLEOTIDE SEQUENCE</scope>
</reference>
<dbReference type="GO" id="GO:0000932">
    <property type="term" value="C:P-body"/>
    <property type="evidence" value="ECO:0007669"/>
    <property type="project" value="TreeGrafter"/>
</dbReference>
<dbReference type="GO" id="GO:0003723">
    <property type="term" value="F:RNA binding"/>
    <property type="evidence" value="ECO:0007669"/>
    <property type="project" value="InterPro"/>
</dbReference>
<dbReference type="EC" id="3.1.13.1" evidence="2"/>
<dbReference type="GO" id="GO:0008859">
    <property type="term" value="F:exoribonuclease II activity"/>
    <property type="evidence" value="ECO:0007669"/>
    <property type="project" value="UniProtKB-EC"/>
</dbReference>
<dbReference type="Pfam" id="PF00773">
    <property type="entry name" value="RNB"/>
    <property type="match status" value="1"/>
</dbReference>
<evidence type="ECO:0000259" key="1">
    <source>
        <dbReference type="Pfam" id="PF00773"/>
    </source>
</evidence>
<accession>A0A645GUC7</accession>
<dbReference type="InterPro" id="IPR012340">
    <property type="entry name" value="NA-bd_OB-fold"/>
</dbReference>
<organism evidence="2">
    <name type="scientific">bioreactor metagenome</name>
    <dbReference type="NCBI Taxonomy" id="1076179"/>
    <lineage>
        <taxon>unclassified sequences</taxon>
        <taxon>metagenomes</taxon>
        <taxon>ecological metagenomes</taxon>
    </lineage>
</organism>